<reference evidence="3" key="2">
    <citation type="submission" date="2016-10" db="EMBL/GenBank/DDBJ databases">
        <authorList>
            <person name="de Groot N.N."/>
        </authorList>
    </citation>
    <scope>NUCLEOTIDE SEQUENCE [LARGE SCALE GENOMIC DNA]</scope>
    <source>
        <strain evidence="3">JCM 15604</strain>
    </source>
</reference>
<feature type="signal peptide" evidence="1">
    <location>
        <begin position="1"/>
        <end position="25"/>
    </location>
</feature>
<dbReference type="Proteomes" id="UP001161137">
    <property type="component" value="Unassembled WGS sequence"/>
</dbReference>
<dbReference type="NCBIfam" id="NF041562">
    <property type="entry name" value="PraB"/>
    <property type="match status" value="1"/>
</dbReference>
<evidence type="ECO:0000313" key="3">
    <source>
        <dbReference type="EMBL" id="SFP13985.1"/>
    </source>
</evidence>
<dbReference type="AlphaFoldDB" id="A0A1I5MWJ8"/>
<dbReference type="EMBL" id="FOXK01000001">
    <property type="protein sequence ID" value="SFP13985.1"/>
    <property type="molecule type" value="Genomic_DNA"/>
</dbReference>
<keyword evidence="1" id="KW-0732">Signal</keyword>
<feature type="chain" id="PRO_5015065917" evidence="1">
    <location>
        <begin position="26"/>
        <end position="172"/>
    </location>
</feature>
<dbReference type="OrthoDB" id="4461327at2"/>
<proteinExistence type="predicted"/>
<evidence type="ECO:0000313" key="4">
    <source>
        <dbReference type="Proteomes" id="UP000182025"/>
    </source>
</evidence>
<reference evidence="2" key="3">
    <citation type="submission" date="2022-09" db="EMBL/GenBank/DDBJ databases">
        <title>Intensive care unit water sources are persistently colonized with multi-drug resistant bacteria and are the site of extensive horizontal gene transfer of antibiotic resistance genes.</title>
        <authorList>
            <person name="Diorio-Toth L."/>
        </authorList>
    </citation>
    <scope>NUCLEOTIDE SEQUENCE</scope>
    <source>
        <strain evidence="2">GD03863</strain>
    </source>
</reference>
<protein>
    <submittedName>
        <fullName evidence="2">Protein activator of alkane oxidation PraB</fullName>
    </submittedName>
</protein>
<evidence type="ECO:0000256" key="1">
    <source>
        <dbReference type="SAM" id="SignalP"/>
    </source>
</evidence>
<reference evidence="4" key="1">
    <citation type="submission" date="2016-10" db="EMBL/GenBank/DDBJ databases">
        <authorList>
            <person name="Varghese N."/>
            <person name="Submissions S."/>
        </authorList>
    </citation>
    <scope>NUCLEOTIDE SEQUENCE [LARGE SCALE GENOMIC DNA]</scope>
    <source>
        <strain evidence="4">JCM 15604</strain>
    </source>
</reference>
<name>A0A1I5MWJ8_9GAMM</name>
<keyword evidence="4" id="KW-1185">Reference proteome</keyword>
<dbReference type="RefSeq" id="WP_074913277.1">
    <property type="nucleotide sequence ID" value="NZ_FOXK01000001.1"/>
</dbReference>
<evidence type="ECO:0000313" key="2">
    <source>
        <dbReference type="EMBL" id="MDH0701543.1"/>
    </source>
</evidence>
<organism evidence="3 4">
    <name type="scientific">Ectopseudomonas toyotomiensis</name>
    <dbReference type="NCBI Taxonomy" id="554344"/>
    <lineage>
        <taxon>Bacteria</taxon>
        <taxon>Pseudomonadati</taxon>
        <taxon>Pseudomonadota</taxon>
        <taxon>Gammaproteobacteria</taxon>
        <taxon>Pseudomonadales</taxon>
        <taxon>Pseudomonadaceae</taxon>
        <taxon>Ectopseudomonas</taxon>
    </lineage>
</organism>
<dbReference type="Proteomes" id="UP000182025">
    <property type="component" value="Unassembled WGS sequence"/>
</dbReference>
<accession>A0A1I5MWJ8</accession>
<sequence>MKNHKLFAAMGALVIGLGVSSMASAATITGSTFTATGTIGVSGPSSFGATVNCNVVFNGSVDAGGASASITGVTVSGSSLCTQAKITGLPWTLTPTTSSDGGNTWAGTVSGVGFTIAGAPPLIPASNCAGPTTINAQWINSSNNLSITSAQSLAGGCTVRSLSVTAPGISVN</sequence>
<gene>
    <name evidence="2" type="ORF">N5D41_08570</name>
    <name evidence="3" type="ORF">SAMN05216177_101384</name>
</gene>
<dbReference type="EMBL" id="JAOCDH010000008">
    <property type="protein sequence ID" value="MDH0701543.1"/>
    <property type="molecule type" value="Genomic_DNA"/>
</dbReference>